<reference evidence="1" key="1">
    <citation type="submission" date="2023-03" db="EMBL/GenBank/DDBJ databases">
        <title>Massive genome expansion in bonnet fungi (Mycena s.s.) driven by repeated elements and novel gene families across ecological guilds.</title>
        <authorList>
            <consortium name="Lawrence Berkeley National Laboratory"/>
            <person name="Harder C.B."/>
            <person name="Miyauchi S."/>
            <person name="Viragh M."/>
            <person name="Kuo A."/>
            <person name="Thoen E."/>
            <person name="Andreopoulos B."/>
            <person name="Lu D."/>
            <person name="Skrede I."/>
            <person name="Drula E."/>
            <person name="Henrissat B."/>
            <person name="Morin E."/>
            <person name="Kohler A."/>
            <person name="Barry K."/>
            <person name="LaButti K."/>
            <person name="Morin E."/>
            <person name="Salamov A."/>
            <person name="Lipzen A."/>
            <person name="Mereny Z."/>
            <person name="Hegedus B."/>
            <person name="Baldrian P."/>
            <person name="Stursova M."/>
            <person name="Weitz H."/>
            <person name="Taylor A."/>
            <person name="Grigoriev I.V."/>
            <person name="Nagy L.G."/>
            <person name="Martin F."/>
            <person name="Kauserud H."/>
        </authorList>
    </citation>
    <scope>NUCLEOTIDE SEQUENCE</scope>
    <source>
        <strain evidence="1">CBHHK182m</strain>
    </source>
</reference>
<evidence type="ECO:0000313" key="2">
    <source>
        <dbReference type="Proteomes" id="UP001215598"/>
    </source>
</evidence>
<accession>A0AAD7NY09</accession>
<dbReference type="Proteomes" id="UP001215598">
    <property type="component" value="Unassembled WGS sequence"/>
</dbReference>
<proteinExistence type="predicted"/>
<protein>
    <submittedName>
        <fullName evidence="1">Uncharacterized protein</fullName>
    </submittedName>
</protein>
<dbReference type="AlphaFoldDB" id="A0AAD7NY09"/>
<sequence>MDITSAQGSLSDPRLPPELERLIFEFAALSHPLGIATSMLVAGRVKDWVEPFLYRVLYITSPYRAQLHGFPAIPVEVLLRSFIFRPALFETSVECLFLDRTPTQHPRHVVVNAILSTCPGITTLLAGFPLKGISLDILKSLRCLRRLSIHIEALFASRMNNTIASGVLEIDFLHPAFRNVTHLELLDDSYDTETQYSLYAKISHMPCLTHVAFNDVALCCDTEPLFQMHAQLRCLVFLGTQIEQEQIPPWPHSDRFVHIRRADYVADWFRGAQTGEDYWALAEEFIAAKRAGRVARLRYSISDTDASWRTNVIG</sequence>
<organism evidence="1 2">
    <name type="scientific">Mycena metata</name>
    <dbReference type="NCBI Taxonomy" id="1033252"/>
    <lineage>
        <taxon>Eukaryota</taxon>
        <taxon>Fungi</taxon>
        <taxon>Dikarya</taxon>
        <taxon>Basidiomycota</taxon>
        <taxon>Agaricomycotina</taxon>
        <taxon>Agaricomycetes</taxon>
        <taxon>Agaricomycetidae</taxon>
        <taxon>Agaricales</taxon>
        <taxon>Marasmiineae</taxon>
        <taxon>Mycenaceae</taxon>
        <taxon>Mycena</taxon>
    </lineage>
</organism>
<comment type="caution">
    <text evidence="1">The sequence shown here is derived from an EMBL/GenBank/DDBJ whole genome shotgun (WGS) entry which is preliminary data.</text>
</comment>
<name>A0AAD7NY09_9AGAR</name>
<evidence type="ECO:0000313" key="1">
    <source>
        <dbReference type="EMBL" id="KAJ7779700.1"/>
    </source>
</evidence>
<gene>
    <name evidence="1" type="ORF">B0H16DRAFT_1878388</name>
</gene>
<keyword evidence="2" id="KW-1185">Reference proteome</keyword>
<dbReference type="EMBL" id="JARKIB010000005">
    <property type="protein sequence ID" value="KAJ7779700.1"/>
    <property type="molecule type" value="Genomic_DNA"/>
</dbReference>